<protein>
    <submittedName>
        <fullName evidence="2">Uncharacterized protein</fullName>
    </submittedName>
</protein>
<sequence length="128" mass="14140">MLKPLARSRASLFPLSVFEARQSSSSSLGGAGVGDGTAARAIGPPIVRLKAVLKRFPVRNLDIGSDDSQAHGPHRREIRRQGSQEWRRNRKLAAKRSGEMPGHGCCMVERKDARDDSTMASEWLMIMR</sequence>
<gene>
    <name evidence="2" type="ORF">M440DRAFT_121991</name>
</gene>
<dbReference type="EMBL" id="KZ679137">
    <property type="protein sequence ID" value="PTB73844.1"/>
    <property type="molecule type" value="Genomic_DNA"/>
</dbReference>
<keyword evidence="3" id="KW-1185">Reference proteome</keyword>
<reference evidence="2 3" key="1">
    <citation type="submission" date="2016-07" db="EMBL/GenBank/DDBJ databases">
        <title>Multiple horizontal gene transfer events from other fungi enriched the ability of initially mycotrophic Trichoderma (Ascomycota) to feed on dead plant biomass.</title>
        <authorList>
            <consortium name="DOE Joint Genome Institute"/>
            <person name="Aerts A."/>
            <person name="Atanasova L."/>
            <person name="Chenthamara K."/>
            <person name="Zhang J."/>
            <person name="Grujic M."/>
            <person name="Henrissat B."/>
            <person name="Kuo A."/>
            <person name="Salamov A."/>
            <person name="Lipzen A."/>
            <person name="Labutti K."/>
            <person name="Barry K."/>
            <person name="Miao Y."/>
            <person name="Rahimi M.J."/>
            <person name="Shen Q."/>
            <person name="Grigoriev I.V."/>
            <person name="Kubicek C.P."/>
            <person name="Druzhinina I.S."/>
        </authorList>
    </citation>
    <scope>NUCLEOTIDE SEQUENCE [LARGE SCALE GENOMIC DNA]</scope>
    <source>
        <strain evidence="2 3">ATCC 18648</strain>
    </source>
</reference>
<evidence type="ECO:0000313" key="3">
    <source>
        <dbReference type="Proteomes" id="UP000240760"/>
    </source>
</evidence>
<dbReference type="AlphaFoldDB" id="A0A2T4BX60"/>
<name>A0A2T4BX60_TRILO</name>
<dbReference type="Proteomes" id="UP000240760">
    <property type="component" value="Unassembled WGS sequence"/>
</dbReference>
<organism evidence="2 3">
    <name type="scientific">Trichoderma longibrachiatum ATCC 18648</name>
    <dbReference type="NCBI Taxonomy" id="983965"/>
    <lineage>
        <taxon>Eukaryota</taxon>
        <taxon>Fungi</taxon>
        <taxon>Dikarya</taxon>
        <taxon>Ascomycota</taxon>
        <taxon>Pezizomycotina</taxon>
        <taxon>Sordariomycetes</taxon>
        <taxon>Hypocreomycetidae</taxon>
        <taxon>Hypocreales</taxon>
        <taxon>Hypocreaceae</taxon>
        <taxon>Trichoderma</taxon>
    </lineage>
</organism>
<proteinExistence type="predicted"/>
<accession>A0A2T4BX60</accession>
<evidence type="ECO:0000256" key="1">
    <source>
        <dbReference type="SAM" id="MobiDB-lite"/>
    </source>
</evidence>
<evidence type="ECO:0000313" key="2">
    <source>
        <dbReference type="EMBL" id="PTB73844.1"/>
    </source>
</evidence>
<feature type="region of interest" description="Disordered" evidence="1">
    <location>
        <begin position="62"/>
        <end position="105"/>
    </location>
</feature>